<organism evidence="2 3">
    <name type="scientific">Ferrimonas lipolytica</name>
    <dbReference type="NCBI Taxonomy" id="2724191"/>
    <lineage>
        <taxon>Bacteria</taxon>
        <taxon>Pseudomonadati</taxon>
        <taxon>Pseudomonadota</taxon>
        <taxon>Gammaproteobacteria</taxon>
        <taxon>Alteromonadales</taxon>
        <taxon>Ferrimonadaceae</taxon>
        <taxon>Ferrimonas</taxon>
    </lineage>
</organism>
<protein>
    <recommendedName>
        <fullName evidence="1">HTH luxR-type domain-containing protein</fullName>
    </recommendedName>
</protein>
<dbReference type="InterPro" id="IPR016032">
    <property type="entry name" value="Sig_transdc_resp-reg_C-effctor"/>
</dbReference>
<dbReference type="Proteomes" id="UP000501602">
    <property type="component" value="Chromosome"/>
</dbReference>
<feature type="domain" description="HTH luxR-type" evidence="1">
    <location>
        <begin position="123"/>
        <end position="168"/>
    </location>
</feature>
<reference evidence="2 3" key="1">
    <citation type="submission" date="2020-04" db="EMBL/GenBank/DDBJ databases">
        <title>Ferrimonas sp. S7 isolated from sea water.</title>
        <authorList>
            <person name="Bae S.S."/>
            <person name="Baek K."/>
        </authorList>
    </citation>
    <scope>NUCLEOTIDE SEQUENCE [LARGE SCALE GENOMIC DNA]</scope>
    <source>
        <strain evidence="2 3">S7</strain>
    </source>
</reference>
<accession>A0A6H1UC54</accession>
<dbReference type="KEGG" id="fes:HER31_07020"/>
<proteinExistence type="predicted"/>
<dbReference type="GO" id="GO:0006355">
    <property type="term" value="P:regulation of DNA-templated transcription"/>
    <property type="evidence" value="ECO:0007669"/>
    <property type="project" value="InterPro"/>
</dbReference>
<evidence type="ECO:0000259" key="1">
    <source>
        <dbReference type="Pfam" id="PF00196"/>
    </source>
</evidence>
<dbReference type="GO" id="GO:0003677">
    <property type="term" value="F:DNA binding"/>
    <property type="evidence" value="ECO:0007669"/>
    <property type="project" value="InterPro"/>
</dbReference>
<evidence type="ECO:0000313" key="2">
    <source>
        <dbReference type="EMBL" id="QIZ76641.1"/>
    </source>
</evidence>
<dbReference type="Gene3D" id="1.10.10.10">
    <property type="entry name" value="Winged helix-like DNA-binding domain superfamily/Winged helix DNA-binding domain"/>
    <property type="match status" value="1"/>
</dbReference>
<dbReference type="SUPFAM" id="SSF46894">
    <property type="entry name" value="C-terminal effector domain of the bipartite response regulators"/>
    <property type="match status" value="1"/>
</dbReference>
<dbReference type="RefSeq" id="WP_168659903.1">
    <property type="nucleotide sequence ID" value="NZ_CP051180.1"/>
</dbReference>
<evidence type="ECO:0000313" key="3">
    <source>
        <dbReference type="Proteomes" id="UP000501602"/>
    </source>
</evidence>
<dbReference type="InterPro" id="IPR000792">
    <property type="entry name" value="Tscrpt_reg_LuxR_C"/>
</dbReference>
<dbReference type="EMBL" id="CP051180">
    <property type="protein sequence ID" value="QIZ76641.1"/>
    <property type="molecule type" value="Genomic_DNA"/>
</dbReference>
<sequence length="176" mass="19705">MSSNFAFDSAIIGDKAPTNVLEQCRLVDYHTSDESLRSLASMLVIWTQRVDPKQKIENVFHTHQHFQRQFLQLSDGKGQHGLLVILTETTSPQTIFMPGDKLSHKLNGVITKSTKKDHKTKVIVNLTALGLNTSEISSVLNLTCRGVEYHLDKAKQKLGASNKANLVFKANQYGWI</sequence>
<dbReference type="AlphaFoldDB" id="A0A6H1UC54"/>
<gene>
    <name evidence="2" type="ORF">HER31_07020</name>
</gene>
<name>A0A6H1UC54_9GAMM</name>
<dbReference type="InterPro" id="IPR036388">
    <property type="entry name" value="WH-like_DNA-bd_sf"/>
</dbReference>
<keyword evidence="3" id="KW-1185">Reference proteome</keyword>
<dbReference type="Pfam" id="PF00196">
    <property type="entry name" value="GerE"/>
    <property type="match status" value="1"/>
</dbReference>